<protein>
    <recommendedName>
        <fullName evidence="2">Apple domain-containing protein</fullName>
    </recommendedName>
</protein>
<dbReference type="PROSITE" id="PS50948">
    <property type="entry name" value="PAN"/>
    <property type="match status" value="1"/>
</dbReference>
<name>A0ABR2YNB6_9CHLO</name>
<organism evidence="3 4">
    <name type="scientific">Coccomyxa subellipsoidea</name>
    <dbReference type="NCBI Taxonomy" id="248742"/>
    <lineage>
        <taxon>Eukaryota</taxon>
        <taxon>Viridiplantae</taxon>
        <taxon>Chlorophyta</taxon>
        <taxon>core chlorophytes</taxon>
        <taxon>Trebouxiophyceae</taxon>
        <taxon>Trebouxiophyceae incertae sedis</taxon>
        <taxon>Coccomyxaceae</taxon>
        <taxon>Coccomyxa</taxon>
    </lineage>
</organism>
<evidence type="ECO:0000256" key="1">
    <source>
        <dbReference type="SAM" id="SignalP"/>
    </source>
</evidence>
<dbReference type="InterPro" id="IPR003609">
    <property type="entry name" value="Pan_app"/>
</dbReference>
<dbReference type="EMBL" id="JALJOT010000008">
    <property type="protein sequence ID" value="KAK9908396.1"/>
    <property type="molecule type" value="Genomic_DNA"/>
</dbReference>
<keyword evidence="4" id="KW-1185">Reference proteome</keyword>
<accession>A0ABR2YNB6</accession>
<reference evidence="3 4" key="1">
    <citation type="journal article" date="2024" name="Nat. Commun.">
        <title>Phylogenomics reveals the evolutionary origins of lichenization in chlorophyte algae.</title>
        <authorList>
            <person name="Puginier C."/>
            <person name="Libourel C."/>
            <person name="Otte J."/>
            <person name="Skaloud P."/>
            <person name="Haon M."/>
            <person name="Grisel S."/>
            <person name="Petersen M."/>
            <person name="Berrin J.G."/>
            <person name="Delaux P.M."/>
            <person name="Dal Grande F."/>
            <person name="Keller J."/>
        </authorList>
    </citation>
    <scope>NUCLEOTIDE SEQUENCE [LARGE SCALE GENOMIC DNA]</scope>
    <source>
        <strain evidence="3 4">SAG 216-7</strain>
    </source>
</reference>
<evidence type="ECO:0000259" key="2">
    <source>
        <dbReference type="PROSITE" id="PS50948"/>
    </source>
</evidence>
<comment type="caution">
    <text evidence="3">The sequence shown here is derived from an EMBL/GenBank/DDBJ whole genome shotgun (WGS) entry which is preliminary data.</text>
</comment>
<feature type="chain" id="PRO_5047210417" description="Apple domain-containing protein" evidence="1">
    <location>
        <begin position="35"/>
        <end position="368"/>
    </location>
</feature>
<sequence length="368" mass="37836">MIISIKCLSHRDSACWDAKHLFLSALLLLHQTLALLAEAADASLSGLLPASKAELQSTNAKLMAIIAKQETRINELEFRFDHAESITGATGAGTTGERGIDGLDGISGRDGHTGPTGASGAGGVTGQMGLKGDTGGTGYTGGRACGPVFDTCVAPTSPPTCVRSNSDDCINPDSTCAATASPCNSTTVAVNYALISGVDYEPSTLLTFSFGVPSTTACGTFCNSYGAACASFLYDTGGSGNCTLYGPTTAAPSSLSADFTLNSAVQTTKGFAVLPQSRINFVQIIAQTSSIEACPGLCTGTCEFAVFNSDNSICNTNTGPAIFSASVSATYITFARQNIQRGERADALAPCRANLLWCLRSLTAFKRG</sequence>
<feature type="signal peptide" evidence="1">
    <location>
        <begin position="1"/>
        <end position="34"/>
    </location>
</feature>
<proteinExistence type="predicted"/>
<evidence type="ECO:0000313" key="3">
    <source>
        <dbReference type="EMBL" id="KAK9908396.1"/>
    </source>
</evidence>
<evidence type="ECO:0000313" key="4">
    <source>
        <dbReference type="Proteomes" id="UP001491310"/>
    </source>
</evidence>
<dbReference type="Proteomes" id="UP001491310">
    <property type="component" value="Unassembled WGS sequence"/>
</dbReference>
<keyword evidence="1" id="KW-0732">Signal</keyword>
<gene>
    <name evidence="3" type="ORF">WJX75_007253</name>
</gene>
<feature type="domain" description="Apple" evidence="2">
    <location>
        <begin position="183"/>
        <end position="268"/>
    </location>
</feature>